<dbReference type="HOGENOM" id="CLU_202368_0_0_4"/>
<accession>A4JW30</accession>
<proteinExistence type="predicted"/>
<gene>
    <name evidence="1" type="ordered locus">Bcep1808_7610</name>
</gene>
<reference evidence="1 2" key="1">
    <citation type="submission" date="2007-03" db="EMBL/GenBank/DDBJ databases">
        <title>Complete sequence of plasmid pBVIE04 of Burkholderia vietnamiensis G4.</title>
        <authorList>
            <consortium name="US DOE Joint Genome Institute"/>
            <person name="Copeland A."/>
            <person name="Lucas S."/>
            <person name="Lapidus A."/>
            <person name="Barry K."/>
            <person name="Detter J.C."/>
            <person name="Glavina del Rio T."/>
            <person name="Hammon N."/>
            <person name="Israni S."/>
            <person name="Dalin E."/>
            <person name="Tice H."/>
            <person name="Pitluck S."/>
            <person name="Chain P."/>
            <person name="Malfatti S."/>
            <person name="Shin M."/>
            <person name="Vergez L."/>
            <person name="Schmutz J."/>
            <person name="Larimer F."/>
            <person name="Land M."/>
            <person name="Hauser L."/>
            <person name="Kyrpides N."/>
            <person name="Tiedje J."/>
            <person name="Richardson P."/>
        </authorList>
    </citation>
    <scope>NUCLEOTIDE SEQUENCE [LARGE SCALE GENOMIC DNA]</scope>
    <source>
        <strain evidence="2">G4 / LMG 22486</strain>
        <plasmid evidence="1 2">pBVIE04</plasmid>
    </source>
</reference>
<keyword evidence="1" id="KW-0614">Plasmid</keyword>
<dbReference type="Proteomes" id="UP000002287">
    <property type="component" value="Plasmid pBVIE04"/>
</dbReference>
<evidence type="ECO:0000313" key="1">
    <source>
        <dbReference type="EMBL" id="ABO60483.1"/>
    </source>
</evidence>
<evidence type="ECO:0000313" key="2">
    <source>
        <dbReference type="Proteomes" id="UP000002287"/>
    </source>
</evidence>
<organism evidence="1 2">
    <name type="scientific">Burkholderia vietnamiensis (strain G4 / LMG 22486)</name>
    <name type="common">Burkholderia cepacia (strain R1808)</name>
    <dbReference type="NCBI Taxonomy" id="269482"/>
    <lineage>
        <taxon>Bacteria</taxon>
        <taxon>Pseudomonadati</taxon>
        <taxon>Pseudomonadota</taxon>
        <taxon>Betaproteobacteria</taxon>
        <taxon>Burkholderiales</taxon>
        <taxon>Burkholderiaceae</taxon>
        <taxon>Burkholderia</taxon>
        <taxon>Burkholderia cepacia complex</taxon>
    </lineage>
</organism>
<geneLocation type="plasmid" evidence="1 2">
    <name>pBVIE04</name>
</geneLocation>
<dbReference type="EMBL" id="CP000620">
    <property type="protein sequence ID" value="ABO60483.1"/>
    <property type="molecule type" value="Genomic_DNA"/>
</dbReference>
<name>A4JW30_BURVG</name>
<dbReference type="AlphaFoldDB" id="A4JW30"/>
<sequence length="79" mass="9066">MLRVIRGRQTMFDESNILTLGDAKHLQAWTNAWFEAAVELGFIRWPYVPDKEVVKRLHGYFNAGLMPMEAAQACFAAKH</sequence>
<protein>
    <submittedName>
        <fullName evidence="1">Uncharacterized protein</fullName>
    </submittedName>
</protein>
<dbReference type="KEGG" id="bvi:Bcep1808_7610"/>
<dbReference type="eggNOG" id="ENOG5032AGD">
    <property type="taxonomic scope" value="Bacteria"/>
</dbReference>